<dbReference type="PANTHER" id="PTHR32243:SF18">
    <property type="entry name" value="INNER MEMBRANE ABC TRANSPORTER PERMEASE PROTEIN YCJP"/>
    <property type="match status" value="1"/>
</dbReference>
<evidence type="ECO:0000259" key="9">
    <source>
        <dbReference type="PROSITE" id="PS50928"/>
    </source>
</evidence>
<keyword evidence="5 7" id="KW-1133">Transmembrane helix</keyword>
<evidence type="ECO:0000256" key="1">
    <source>
        <dbReference type="ARBA" id="ARBA00004651"/>
    </source>
</evidence>
<feature type="domain" description="ABC transmembrane type-1" evidence="9">
    <location>
        <begin position="102"/>
        <end position="293"/>
    </location>
</feature>
<organism evidence="10 11">
    <name type="scientific">Phytoactinopolyspora halotolerans</name>
    <dbReference type="NCBI Taxonomy" id="1981512"/>
    <lineage>
        <taxon>Bacteria</taxon>
        <taxon>Bacillati</taxon>
        <taxon>Actinomycetota</taxon>
        <taxon>Actinomycetes</taxon>
        <taxon>Jiangellales</taxon>
        <taxon>Jiangellaceae</taxon>
        <taxon>Phytoactinopolyspora</taxon>
    </lineage>
</organism>
<evidence type="ECO:0000256" key="2">
    <source>
        <dbReference type="ARBA" id="ARBA00022448"/>
    </source>
</evidence>
<dbReference type="PROSITE" id="PS50928">
    <property type="entry name" value="ABC_TM1"/>
    <property type="match status" value="1"/>
</dbReference>
<keyword evidence="6 7" id="KW-0472">Membrane</keyword>
<accession>A0A6L9S8H9</accession>
<dbReference type="Proteomes" id="UP000475214">
    <property type="component" value="Unassembled WGS sequence"/>
</dbReference>
<feature type="transmembrane region" description="Helical" evidence="7">
    <location>
        <begin position="103"/>
        <end position="125"/>
    </location>
</feature>
<dbReference type="InterPro" id="IPR000515">
    <property type="entry name" value="MetI-like"/>
</dbReference>
<comment type="caution">
    <text evidence="10">The sequence shown here is derived from an EMBL/GenBank/DDBJ whole genome shotgun (WGS) entry which is preliminary data.</text>
</comment>
<evidence type="ECO:0000313" key="11">
    <source>
        <dbReference type="Proteomes" id="UP000475214"/>
    </source>
</evidence>
<dbReference type="Gene3D" id="1.10.3720.10">
    <property type="entry name" value="MetI-like"/>
    <property type="match status" value="1"/>
</dbReference>
<feature type="transmembrane region" description="Helical" evidence="7">
    <location>
        <begin position="137"/>
        <end position="158"/>
    </location>
</feature>
<dbReference type="GO" id="GO:0055085">
    <property type="term" value="P:transmembrane transport"/>
    <property type="evidence" value="ECO:0007669"/>
    <property type="project" value="InterPro"/>
</dbReference>
<keyword evidence="11" id="KW-1185">Reference proteome</keyword>
<feature type="transmembrane region" description="Helical" evidence="7">
    <location>
        <begin position="275"/>
        <end position="293"/>
    </location>
</feature>
<proteinExistence type="inferred from homology"/>
<keyword evidence="3" id="KW-1003">Cell membrane</keyword>
<dbReference type="EMBL" id="JAAGOA010000007">
    <property type="protein sequence ID" value="NEE01001.1"/>
    <property type="molecule type" value="Genomic_DNA"/>
</dbReference>
<sequence length="308" mass="34040">MNQSNTRGSVGRDVTGGSVGRDVTAGSVGRDVITRRGLKRAGVILGLMFGAAFAGFPVVWMALSSVKSNTEIFEFPPRIITENFSFDAYATILTDPVKLRFFFNSYVVGLSVTVLTLILAVFAAYAFSRYDFPLKRLLNVVVISVQALPPITLLIPYFGLMVTLGLYNTYPGLIFTYMVFTLPYAIIMMTGYFNTLPRELDEAVKVDGAGPFSALWRILVPLSVPGLVSVGLYTFMIAWNEFLFALTLTRTQDMRTVPIGIQLLMGQHSYEWNEMLAMSVLGCIPILALFLFFQRYFIGGMTAGAVKI</sequence>
<dbReference type="SUPFAM" id="SSF161098">
    <property type="entry name" value="MetI-like"/>
    <property type="match status" value="1"/>
</dbReference>
<protein>
    <submittedName>
        <fullName evidence="10">Carbohydrate ABC transporter permease</fullName>
    </submittedName>
</protein>
<dbReference type="InterPro" id="IPR050901">
    <property type="entry name" value="BP-dep_ABC_trans_perm"/>
</dbReference>
<keyword evidence="2 7" id="KW-0813">Transport</keyword>
<dbReference type="AlphaFoldDB" id="A0A6L9S8H9"/>
<evidence type="ECO:0000256" key="6">
    <source>
        <dbReference type="ARBA" id="ARBA00023136"/>
    </source>
</evidence>
<feature type="region of interest" description="Disordered" evidence="8">
    <location>
        <begin position="1"/>
        <end position="22"/>
    </location>
</feature>
<evidence type="ECO:0000256" key="3">
    <source>
        <dbReference type="ARBA" id="ARBA00022475"/>
    </source>
</evidence>
<feature type="transmembrane region" description="Helical" evidence="7">
    <location>
        <begin position="43"/>
        <end position="63"/>
    </location>
</feature>
<reference evidence="10 11" key="1">
    <citation type="submission" date="2020-02" db="EMBL/GenBank/DDBJ databases">
        <authorList>
            <person name="Li X.-J."/>
            <person name="Han X.-M."/>
        </authorList>
    </citation>
    <scope>NUCLEOTIDE SEQUENCE [LARGE SCALE GENOMIC DNA]</scope>
    <source>
        <strain evidence="10 11">CCTCC AB 2017055</strain>
    </source>
</reference>
<evidence type="ECO:0000256" key="5">
    <source>
        <dbReference type="ARBA" id="ARBA00022989"/>
    </source>
</evidence>
<keyword evidence="4 7" id="KW-0812">Transmembrane</keyword>
<comment type="similarity">
    <text evidence="7">Belongs to the binding-protein-dependent transport system permease family.</text>
</comment>
<feature type="transmembrane region" description="Helical" evidence="7">
    <location>
        <begin position="214"/>
        <end position="239"/>
    </location>
</feature>
<dbReference type="GO" id="GO:0005886">
    <property type="term" value="C:plasma membrane"/>
    <property type="evidence" value="ECO:0007669"/>
    <property type="project" value="UniProtKB-SubCell"/>
</dbReference>
<dbReference type="Pfam" id="PF00528">
    <property type="entry name" value="BPD_transp_1"/>
    <property type="match status" value="1"/>
</dbReference>
<name>A0A6L9S8H9_9ACTN</name>
<evidence type="ECO:0000256" key="4">
    <source>
        <dbReference type="ARBA" id="ARBA00022692"/>
    </source>
</evidence>
<evidence type="ECO:0000313" key="10">
    <source>
        <dbReference type="EMBL" id="NEE01001.1"/>
    </source>
</evidence>
<comment type="subcellular location">
    <subcellularLocation>
        <location evidence="1 7">Cell membrane</location>
        <topology evidence="1 7">Multi-pass membrane protein</topology>
    </subcellularLocation>
</comment>
<evidence type="ECO:0000256" key="7">
    <source>
        <dbReference type="RuleBase" id="RU363032"/>
    </source>
</evidence>
<gene>
    <name evidence="10" type="ORF">G1H10_12575</name>
</gene>
<dbReference type="CDD" id="cd06261">
    <property type="entry name" value="TM_PBP2"/>
    <property type="match status" value="1"/>
</dbReference>
<dbReference type="InterPro" id="IPR035906">
    <property type="entry name" value="MetI-like_sf"/>
</dbReference>
<feature type="transmembrane region" description="Helical" evidence="7">
    <location>
        <begin position="170"/>
        <end position="193"/>
    </location>
</feature>
<dbReference type="PANTHER" id="PTHR32243">
    <property type="entry name" value="MALTOSE TRANSPORT SYSTEM PERMEASE-RELATED"/>
    <property type="match status" value="1"/>
</dbReference>
<evidence type="ECO:0000256" key="8">
    <source>
        <dbReference type="SAM" id="MobiDB-lite"/>
    </source>
</evidence>